<evidence type="ECO:0000256" key="1">
    <source>
        <dbReference type="ARBA" id="ARBA00010641"/>
    </source>
</evidence>
<dbReference type="InterPro" id="IPR007627">
    <property type="entry name" value="RNA_pol_sigma70_r2"/>
</dbReference>
<name>A0ABZ2KNX8_9BACT</name>
<dbReference type="InterPro" id="IPR013324">
    <property type="entry name" value="RNA_pol_sigma_r3/r4-like"/>
</dbReference>
<feature type="domain" description="RNA polymerase sigma-70 region 2" evidence="7">
    <location>
        <begin position="31"/>
        <end position="98"/>
    </location>
</feature>
<sequence length="211" mass="23720">MTGSGPTRAEVTDEALMIRYQRGDGTAFAQLVRRHQTALYNFAFRQLGGATQAAEDVVQDAFVRVVQNAADFKHEARFTTWLYTIARNLCIDQMRKRALRRHPSLDEARSGDAQGDGEGPTLGEQTADARANVERDAGGTEIKQRIAKAVEGLPDDQREVFLMRELANLPFKEIAEITGVPENTVKSRMRYALERLQDALSEYEEYARALR</sequence>
<evidence type="ECO:0000259" key="7">
    <source>
        <dbReference type="Pfam" id="PF04542"/>
    </source>
</evidence>
<keyword evidence="4" id="KW-0238">DNA-binding</keyword>
<dbReference type="SUPFAM" id="SSF88659">
    <property type="entry name" value="Sigma3 and sigma4 domains of RNA polymerase sigma factors"/>
    <property type="match status" value="1"/>
</dbReference>
<accession>A0ABZ2KNX8</accession>
<dbReference type="InterPro" id="IPR013325">
    <property type="entry name" value="RNA_pol_sigma_r2"/>
</dbReference>
<evidence type="ECO:0000256" key="2">
    <source>
        <dbReference type="ARBA" id="ARBA00023015"/>
    </source>
</evidence>
<dbReference type="Pfam" id="PF08281">
    <property type="entry name" value="Sigma70_r4_2"/>
    <property type="match status" value="1"/>
</dbReference>
<dbReference type="InterPro" id="IPR013249">
    <property type="entry name" value="RNA_pol_sigma70_r4_t2"/>
</dbReference>
<evidence type="ECO:0000256" key="5">
    <source>
        <dbReference type="ARBA" id="ARBA00023163"/>
    </source>
</evidence>
<keyword evidence="3" id="KW-0731">Sigma factor</keyword>
<dbReference type="NCBIfam" id="NF009166">
    <property type="entry name" value="PRK12513.1"/>
    <property type="match status" value="1"/>
</dbReference>
<reference evidence="9 10" key="1">
    <citation type="submission" date="2021-12" db="EMBL/GenBank/DDBJ databases">
        <title>Discovery of the Pendulisporaceae a myxobacterial family with distinct sporulation behavior and unique specialized metabolism.</title>
        <authorList>
            <person name="Garcia R."/>
            <person name="Popoff A."/>
            <person name="Bader C.D."/>
            <person name="Loehr J."/>
            <person name="Walesch S."/>
            <person name="Walt C."/>
            <person name="Boldt J."/>
            <person name="Bunk B."/>
            <person name="Haeckl F.J.F.P.J."/>
            <person name="Gunesch A.P."/>
            <person name="Birkelbach J."/>
            <person name="Nuebel U."/>
            <person name="Pietschmann T."/>
            <person name="Bach T."/>
            <person name="Mueller R."/>
        </authorList>
    </citation>
    <scope>NUCLEOTIDE SEQUENCE [LARGE SCALE GENOMIC DNA]</scope>
    <source>
        <strain evidence="9 10">MSr12523</strain>
    </source>
</reference>
<evidence type="ECO:0000256" key="3">
    <source>
        <dbReference type="ARBA" id="ARBA00023082"/>
    </source>
</evidence>
<dbReference type="NCBIfam" id="TIGR02937">
    <property type="entry name" value="sigma70-ECF"/>
    <property type="match status" value="1"/>
</dbReference>
<feature type="domain" description="RNA polymerase sigma factor 70 region 4 type 2" evidence="8">
    <location>
        <begin position="144"/>
        <end position="196"/>
    </location>
</feature>
<dbReference type="Gene3D" id="1.10.1740.10">
    <property type="match status" value="1"/>
</dbReference>
<dbReference type="Proteomes" id="UP001379533">
    <property type="component" value="Chromosome"/>
</dbReference>
<comment type="similarity">
    <text evidence="1">Belongs to the sigma-70 factor family. ECF subfamily.</text>
</comment>
<evidence type="ECO:0000313" key="10">
    <source>
        <dbReference type="Proteomes" id="UP001379533"/>
    </source>
</evidence>
<dbReference type="Pfam" id="PF04542">
    <property type="entry name" value="Sigma70_r2"/>
    <property type="match status" value="1"/>
</dbReference>
<dbReference type="SUPFAM" id="SSF88946">
    <property type="entry name" value="Sigma2 domain of RNA polymerase sigma factors"/>
    <property type="match status" value="1"/>
</dbReference>
<dbReference type="InterPro" id="IPR036388">
    <property type="entry name" value="WH-like_DNA-bd_sf"/>
</dbReference>
<evidence type="ECO:0000256" key="6">
    <source>
        <dbReference type="SAM" id="MobiDB-lite"/>
    </source>
</evidence>
<evidence type="ECO:0000313" key="9">
    <source>
        <dbReference type="EMBL" id="WXA98694.1"/>
    </source>
</evidence>
<evidence type="ECO:0000259" key="8">
    <source>
        <dbReference type="Pfam" id="PF08281"/>
    </source>
</evidence>
<gene>
    <name evidence="9" type="ORF">LZC95_17905</name>
</gene>
<evidence type="ECO:0000256" key="4">
    <source>
        <dbReference type="ARBA" id="ARBA00023125"/>
    </source>
</evidence>
<dbReference type="PANTHER" id="PTHR43133:SF8">
    <property type="entry name" value="RNA POLYMERASE SIGMA FACTOR HI_1459-RELATED"/>
    <property type="match status" value="1"/>
</dbReference>
<dbReference type="CDD" id="cd06171">
    <property type="entry name" value="Sigma70_r4"/>
    <property type="match status" value="1"/>
</dbReference>
<dbReference type="EMBL" id="CP089982">
    <property type="protein sequence ID" value="WXA98694.1"/>
    <property type="molecule type" value="Genomic_DNA"/>
</dbReference>
<keyword evidence="2" id="KW-0805">Transcription regulation</keyword>
<dbReference type="Gene3D" id="1.10.10.10">
    <property type="entry name" value="Winged helix-like DNA-binding domain superfamily/Winged helix DNA-binding domain"/>
    <property type="match status" value="1"/>
</dbReference>
<keyword evidence="10" id="KW-1185">Reference proteome</keyword>
<organism evidence="9 10">
    <name type="scientific">Pendulispora brunnea</name>
    <dbReference type="NCBI Taxonomy" id="2905690"/>
    <lineage>
        <taxon>Bacteria</taxon>
        <taxon>Pseudomonadati</taxon>
        <taxon>Myxococcota</taxon>
        <taxon>Myxococcia</taxon>
        <taxon>Myxococcales</taxon>
        <taxon>Sorangiineae</taxon>
        <taxon>Pendulisporaceae</taxon>
        <taxon>Pendulispora</taxon>
    </lineage>
</organism>
<dbReference type="PANTHER" id="PTHR43133">
    <property type="entry name" value="RNA POLYMERASE ECF-TYPE SIGMA FACTO"/>
    <property type="match status" value="1"/>
</dbReference>
<proteinExistence type="inferred from homology"/>
<dbReference type="RefSeq" id="WP_394849307.1">
    <property type="nucleotide sequence ID" value="NZ_CP089982.1"/>
</dbReference>
<dbReference type="InterPro" id="IPR039425">
    <property type="entry name" value="RNA_pol_sigma-70-like"/>
</dbReference>
<dbReference type="InterPro" id="IPR014284">
    <property type="entry name" value="RNA_pol_sigma-70_dom"/>
</dbReference>
<feature type="region of interest" description="Disordered" evidence="6">
    <location>
        <begin position="102"/>
        <end position="125"/>
    </location>
</feature>
<keyword evidence="5" id="KW-0804">Transcription</keyword>
<protein>
    <submittedName>
        <fullName evidence="9">RNA polymerase sigma factor</fullName>
    </submittedName>
</protein>